<dbReference type="InterPro" id="IPR051183">
    <property type="entry name" value="U1_U11-U12_snRNP_70-35kDa"/>
</dbReference>
<sequence length="298" mass="33662">MVQETVVEGLDESSDFVKEPAVPKKTIYVGRLSDETEISDIIDFFKDVGQVVRVRLLLTRKDTYVPNGFVEFVSADEAKKALEKKKSEYLLDRRIFLDVVNKGGRCLPPKRVSMWAMALLSLLLLTKQSGIDFFKDVGKVVHVRLIVDPKVKHVGFGFVEFASANDVKKALEKKNGDYLHDCQILLDVLKTASYPLRPKIFIFKNVGQVVGVRLVVDHRGEHVGCGFVEFASADEAKKAVQEKNGSSMYVNMAEIAPYPFRPKYEDYLRREGFGLDNKPNLEKPMAFCGKKITFSDED</sequence>
<dbReference type="PANTHER" id="PTHR13952:SF21">
    <property type="entry name" value="POLYNUCLEOTIDE ADENYLYLTRANSFERASE DOMAIN_RNA RECOGNITION MOTIF PROTEIN-RELATED"/>
    <property type="match status" value="1"/>
</dbReference>
<dbReference type="Gene3D" id="3.30.70.330">
    <property type="match status" value="3"/>
</dbReference>
<dbReference type="AlphaFoldDB" id="A0AAU9SMA1"/>
<feature type="domain" description="RRM" evidence="4">
    <location>
        <begin position="93"/>
        <end position="191"/>
    </location>
</feature>
<evidence type="ECO:0000259" key="4">
    <source>
        <dbReference type="PROSITE" id="PS50102"/>
    </source>
</evidence>
<dbReference type="GO" id="GO:0003729">
    <property type="term" value="F:mRNA binding"/>
    <property type="evidence" value="ECO:0007669"/>
    <property type="project" value="TreeGrafter"/>
</dbReference>
<dbReference type="GO" id="GO:0071011">
    <property type="term" value="C:precatalytic spliceosome"/>
    <property type="evidence" value="ECO:0007669"/>
    <property type="project" value="TreeGrafter"/>
</dbReference>
<dbReference type="InterPro" id="IPR000504">
    <property type="entry name" value="RRM_dom"/>
</dbReference>
<dbReference type="GO" id="GO:0071004">
    <property type="term" value="C:U2-type prespliceosome"/>
    <property type="evidence" value="ECO:0007669"/>
    <property type="project" value="TreeGrafter"/>
</dbReference>
<dbReference type="EMBL" id="OU466861">
    <property type="protein sequence ID" value="CAH2066746.1"/>
    <property type="molecule type" value="Genomic_DNA"/>
</dbReference>
<dbReference type="SMART" id="SM00360">
    <property type="entry name" value="RRM"/>
    <property type="match status" value="3"/>
</dbReference>
<dbReference type="GO" id="GO:0005685">
    <property type="term" value="C:U1 snRNP"/>
    <property type="evidence" value="ECO:0007669"/>
    <property type="project" value="TreeGrafter"/>
</dbReference>
<evidence type="ECO:0000256" key="2">
    <source>
        <dbReference type="ARBA" id="ARBA00023242"/>
    </source>
</evidence>
<evidence type="ECO:0000313" key="5">
    <source>
        <dbReference type="EMBL" id="CAH2066746.1"/>
    </source>
</evidence>
<dbReference type="Proteomes" id="UP000836841">
    <property type="component" value="Chromosome 5"/>
</dbReference>
<feature type="domain" description="RRM" evidence="4">
    <location>
        <begin position="202"/>
        <end position="255"/>
    </location>
</feature>
<dbReference type="Pfam" id="PF00076">
    <property type="entry name" value="RRM_1"/>
    <property type="match status" value="3"/>
</dbReference>
<reference evidence="5 6" key="1">
    <citation type="submission" date="2022-03" db="EMBL/GenBank/DDBJ databases">
        <authorList>
            <person name="Nunn A."/>
            <person name="Chopra R."/>
            <person name="Nunn A."/>
            <person name="Contreras Garrido A."/>
        </authorList>
    </citation>
    <scope>NUCLEOTIDE SEQUENCE [LARGE SCALE GENOMIC DNA]</scope>
</reference>
<dbReference type="GO" id="GO:0030619">
    <property type="term" value="F:U1 snRNA binding"/>
    <property type="evidence" value="ECO:0007669"/>
    <property type="project" value="TreeGrafter"/>
</dbReference>
<keyword evidence="6" id="KW-1185">Reference proteome</keyword>
<gene>
    <name evidence="5" type="ORF">TAV2_LOCUS17094</name>
</gene>
<keyword evidence="2" id="KW-0539">Nucleus</keyword>
<evidence type="ECO:0000256" key="1">
    <source>
        <dbReference type="ARBA" id="ARBA00004123"/>
    </source>
</evidence>
<keyword evidence="3" id="KW-0694">RNA-binding</keyword>
<feature type="domain" description="RRM" evidence="4">
    <location>
        <begin position="25"/>
        <end position="102"/>
    </location>
</feature>
<evidence type="ECO:0000313" key="6">
    <source>
        <dbReference type="Proteomes" id="UP000836841"/>
    </source>
</evidence>
<dbReference type="GO" id="GO:0000398">
    <property type="term" value="P:mRNA splicing, via spliceosome"/>
    <property type="evidence" value="ECO:0007669"/>
    <property type="project" value="TreeGrafter"/>
</dbReference>
<accession>A0AAU9SMA1</accession>
<dbReference type="InterPro" id="IPR035979">
    <property type="entry name" value="RBD_domain_sf"/>
</dbReference>
<proteinExistence type="predicted"/>
<dbReference type="SUPFAM" id="SSF54928">
    <property type="entry name" value="RNA-binding domain, RBD"/>
    <property type="match status" value="2"/>
</dbReference>
<organism evidence="5 6">
    <name type="scientific">Thlaspi arvense</name>
    <name type="common">Field penny-cress</name>
    <dbReference type="NCBI Taxonomy" id="13288"/>
    <lineage>
        <taxon>Eukaryota</taxon>
        <taxon>Viridiplantae</taxon>
        <taxon>Streptophyta</taxon>
        <taxon>Embryophyta</taxon>
        <taxon>Tracheophyta</taxon>
        <taxon>Spermatophyta</taxon>
        <taxon>Magnoliopsida</taxon>
        <taxon>eudicotyledons</taxon>
        <taxon>Gunneridae</taxon>
        <taxon>Pentapetalae</taxon>
        <taxon>rosids</taxon>
        <taxon>malvids</taxon>
        <taxon>Brassicales</taxon>
        <taxon>Brassicaceae</taxon>
        <taxon>Thlaspideae</taxon>
        <taxon>Thlaspi</taxon>
    </lineage>
</organism>
<protein>
    <recommendedName>
        <fullName evidence="4">RRM domain-containing protein</fullName>
    </recommendedName>
</protein>
<dbReference type="PROSITE" id="PS50102">
    <property type="entry name" value="RRM"/>
    <property type="match status" value="3"/>
</dbReference>
<dbReference type="InterPro" id="IPR012677">
    <property type="entry name" value="Nucleotide-bd_a/b_plait_sf"/>
</dbReference>
<dbReference type="CDD" id="cd00590">
    <property type="entry name" value="RRM_SF"/>
    <property type="match status" value="3"/>
</dbReference>
<name>A0AAU9SMA1_THLAR</name>
<dbReference type="PANTHER" id="PTHR13952">
    <property type="entry name" value="U1 SMALL NUCLEAR RIBONUCLEOPROTEIN 70 KD"/>
    <property type="match status" value="1"/>
</dbReference>
<comment type="subcellular location">
    <subcellularLocation>
        <location evidence="1">Nucleus</location>
    </subcellularLocation>
</comment>
<evidence type="ECO:0000256" key="3">
    <source>
        <dbReference type="PROSITE-ProRule" id="PRU00176"/>
    </source>
</evidence>